<gene>
    <name evidence="1" type="ORF">DWB61_17415</name>
</gene>
<dbReference type="RefSeq" id="WP_125032181.1">
    <property type="nucleotide sequence ID" value="NZ_JAPXVP010000032.1"/>
</dbReference>
<comment type="caution">
    <text evidence="1">The sequence shown here is derived from an EMBL/GenBank/DDBJ whole genome shotgun (WGS) entry which is preliminary data.</text>
</comment>
<dbReference type="AlphaFoldDB" id="A0A425XWG1"/>
<proteinExistence type="predicted"/>
<keyword evidence="2" id="KW-1185">Reference proteome</keyword>
<sequence>MSLNINWIELLTNFLKFTEEEIDAHNTQMGDYIGKHHKENREDIGITILGYNAGHHSQFELIIDNDDIESKVMTQRSFLPDIEQMFLKLKSREDSSKSILSHNCFEEYVPTMNSRVRFTLMAIDSGVKFIQSDVF</sequence>
<dbReference type="Proteomes" id="UP000285794">
    <property type="component" value="Unassembled WGS sequence"/>
</dbReference>
<name>A0A425XWG1_9BACT</name>
<reference evidence="1 2" key="1">
    <citation type="submission" date="2018-07" db="EMBL/GenBank/DDBJ databases">
        <title>Draft genome sequence of Ancylomarina sp. M1P.</title>
        <authorList>
            <person name="Yadav S."/>
            <person name="Villanueva L."/>
            <person name="Damste J.S.S."/>
        </authorList>
    </citation>
    <scope>NUCLEOTIDE SEQUENCE [LARGE SCALE GENOMIC DNA]</scope>
    <source>
        <strain evidence="1 2">M1P</strain>
    </source>
</reference>
<organism evidence="1 2">
    <name type="scientific">Ancylomarina euxinus</name>
    <dbReference type="NCBI Taxonomy" id="2283627"/>
    <lineage>
        <taxon>Bacteria</taxon>
        <taxon>Pseudomonadati</taxon>
        <taxon>Bacteroidota</taxon>
        <taxon>Bacteroidia</taxon>
        <taxon>Marinilabiliales</taxon>
        <taxon>Marinifilaceae</taxon>
        <taxon>Ancylomarina</taxon>
    </lineage>
</organism>
<evidence type="ECO:0000313" key="2">
    <source>
        <dbReference type="Proteomes" id="UP000285794"/>
    </source>
</evidence>
<dbReference type="EMBL" id="QQWG01000035">
    <property type="protein sequence ID" value="RRG18982.1"/>
    <property type="molecule type" value="Genomic_DNA"/>
</dbReference>
<accession>A0A425XWG1</accession>
<protein>
    <submittedName>
        <fullName evidence="1">Uncharacterized protein</fullName>
    </submittedName>
</protein>
<evidence type="ECO:0000313" key="1">
    <source>
        <dbReference type="EMBL" id="RRG18982.1"/>
    </source>
</evidence>